<protein>
    <recommendedName>
        <fullName evidence="1">RNA polymerase sigma-70 region 4 domain-containing protein</fullName>
    </recommendedName>
</protein>
<dbReference type="InterPro" id="IPR013324">
    <property type="entry name" value="RNA_pol_sigma_r3/r4-like"/>
</dbReference>
<keyword evidence="3" id="KW-1185">Reference proteome</keyword>
<dbReference type="InterPro" id="IPR036388">
    <property type="entry name" value="WH-like_DNA-bd_sf"/>
</dbReference>
<gene>
    <name evidence="2" type="ORF">JOF29_000122</name>
</gene>
<dbReference type="Proteomes" id="UP000755585">
    <property type="component" value="Unassembled WGS sequence"/>
</dbReference>
<evidence type="ECO:0000313" key="2">
    <source>
        <dbReference type="EMBL" id="MBP2349039.1"/>
    </source>
</evidence>
<name>A0ABS4UBM3_9ACTN</name>
<dbReference type="RefSeq" id="WP_209692262.1">
    <property type="nucleotide sequence ID" value="NZ_BAAAVU010000028.1"/>
</dbReference>
<dbReference type="InterPro" id="IPR007630">
    <property type="entry name" value="RNA_pol_sigma70_r4"/>
</dbReference>
<dbReference type="PRINTS" id="PR00046">
    <property type="entry name" value="SIGMA70FCT"/>
</dbReference>
<organism evidence="2 3">
    <name type="scientific">Kribbella aluminosa</name>
    <dbReference type="NCBI Taxonomy" id="416017"/>
    <lineage>
        <taxon>Bacteria</taxon>
        <taxon>Bacillati</taxon>
        <taxon>Actinomycetota</taxon>
        <taxon>Actinomycetes</taxon>
        <taxon>Propionibacteriales</taxon>
        <taxon>Kribbellaceae</taxon>
        <taxon>Kribbella</taxon>
    </lineage>
</organism>
<accession>A0ABS4UBM3</accession>
<comment type="caution">
    <text evidence="2">The sequence shown here is derived from an EMBL/GenBank/DDBJ whole genome shotgun (WGS) entry which is preliminary data.</text>
</comment>
<dbReference type="Pfam" id="PF04545">
    <property type="entry name" value="Sigma70_r4"/>
    <property type="match status" value="1"/>
</dbReference>
<dbReference type="InterPro" id="IPR000943">
    <property type="entry name" value="RNA_pol_sigma70"/>
</dbReference>
<sequence length="759" mass="82471">MKKGETVTDDSAEGAAISWLEAFPWVQAAAGSDVSLEDDGHPWWEAAIAESEPADQTRLGQISSLALERLTRWTIGQIFPGLPSDEELPRILTSTRARNAASRQGYKTSGDLLPLELGDILRWPQIGVGTVDSMLQSLASIAVHHRSVSTPHAKDAGEKSGPTPVASHPLQTDLFADLVDQGQRSEHLRDPVTDDLRMIASWYVSMGIQDARLVADELPAWAPADVIKAKERICLLGSEAVLDAAELDLTAAMLLQDQIATLGERTQFVLAHRFFADQPKTLDELGQLLGVTRERVRQIEAKARAVMVGFLDSAPLADIAATVREVVSTVLPLDELIRVIPALGQQVDAVAQPAWRVLDRLDDQYEIEDGWCAVPTIGSAVAPTVTALEEVANLHGVASLDDIPVLNPNLPDDVSQDGLRAWLVYCGCAVVGDYVLVRLQKLADRAAAILSIAASPMSSEEMHNRLGGDRSLNSLKNALASDDRFKRVDRDSWALSEWEMDTYEGVRALIRQEVARSGGRLTLEVLIERITGQYTVTASSVTSYASALPFEVKNGIVQLAVSGRQVKKSPERTRRLYRRPTEWLYRVHITQEHARGSGSVAPIAIATILDLEHGSTNYLPSQPGQQTVSWVGAQPTFGSIRRLLVAQDIEIDTDVFMVLGNDGTFRIEQIDVTADDSLLKALALTGCSMGTADDPRVALARAIGLPDESPAASVIGGYRERGDTDIADLLIQVRSRLDAGDLPERPTHDAAVDEILDLL</sequence>
<evidence type="ECO:0000313" key="3">
    <source>
        <dbReference type="Proteomes" id="UP000755585"/>
    </source>
</evidence>
<evidence type="ECO:0000259" key="1">
    <source>
        <dbReference type="Pfam" id="PF04545"/>
    </source>
</evidence>
<proteinExistence type="predicted"/>
<dbReference type="CDD" id="cd06171">
    <property type="entry name" value="Sigma70_r4"/>
    <property type="match status" value="1"/>
</dbReference>
<dbReference type="Gene3D" id="1.10.10.10">
    <property type="entry name" value="Winged helix-like DNA-binding domain superfamily/Winged helix DNA-binding domain"/>
    <property type="match status" value="1"/>
</dbReference>
<reference evidence="2 3" key="1">
    <citation type="submission" date="2021-03" db="EMBL/GenBank/DDBJ databases">
        <title>Sequencing the genomes of 1000 actinobacteria strains.</title>
        <authorList>
            <person name="Klenk H.-P."/>
        </authorList>
    </citation>
    <scope>NUCLEOTIDE SEQUENCE [LARGE SCALE GENOMIC DNA]</scope>
    <source>
        <strain evidence="2 3">DSM 18824</strain>
    </source>
</reference>
<dbReference type="SUPFAM" id="SSF88659">
    <property type="entry name" value="Sigma3 and sigma4 domains of RNA polymerase sigma factors"/>
    <property type="match status" value="1"/>
</dbReference>
<dbReference type="EMBL" id="JAGINT010000001">
    <property type="protein sequence ID" value="MBP2349039.1"/>
    <property type="molecule type" value="Genomic_DNA"/>
</dbReference>
<feature type="domain" description="RNA polymerase sigma-70 region 4" evidence="1">
    <location>
        <begin position="259"/>
        <end position="304"/>
    </location>
</feature>